<keyword evidence="1" id="KW-0472">Membrane</keyword>
<sequence>MERDDRFYDDWTNRNDAERAKLHARELYDHLRRYQEASQRGHLEYGKWLIASLLATHGGALYAISGLRTSVRGNQIGDLVTAASWNLAGVCLTLLAAFFAWLNFQFAEHIYHEWSDPAMLYRSDRWPKIVAKTDPVNACLFLAAAFGLLSGFAFLVSAVTVVQALHPH</sequence>
<gene>
    <name evidence="2" type="ORF">EV184_108238</name>
</gene>
<name>A0A4R2BWD0_9HYPH</name>
<organism evidence="2 3">
    <name type="scientific">Sinorhizobium americanum</name>
    <dbReference type="NCBI Taxonomy" id="194963"/>
    <lineage>
        <taxon>Bacteria</taxon>
        <taxon>Pseudomonadati</taxon>
        <taxon>Pseudomonadota</taxon>
        <taxon>Alphaproteobacteria</taxon>
        <taxon>Hyphomicrobiales</taxon>
        <taxon>Rhizobiaceae</taxon>
        <taxon>Sinorhizobium/Ensifer group</taxon>
        <taxon>Sinorhizobium</taxon>
    </lineage>
</organism>
<dbReference type="RefSeq" id="WP_132075972.1">
    <property type="nucleotide sequence ID" value="NZ_SLVU01000008.1"/>
</dbReference>
<keyword evidence="1" id="KW-1133">Transmembrane helix</keyword>
<accession>A0A4R2BWD0</accession>
<keyword evidence="1" id="KW-0812">Transmembrane</keyword>
<dbReference type="AlphaFoldDB" id="A0A4R2BWD0"/>
<feature type="transmembrane region" description="Helical" evidence="1">
    <location>
        <begin position="140"/>
        <end position="165"/>
    </location>
</feature>
<evidence type="ECO:0000313" key="2">
    <source>
        <dbReference type="EMBL" id="TCN30364.1"/>
    </source>
</evidence>
<comment type="caution">
    <text evidence="2">The sequence shown here is derived from an EMBL/GenBank/DDBJ whole genome shotgun (WGS) entry which is preliminary data.</text>
</comment>
<evidence type="ECO:0008006" key="4">
    <source>
        <dbReference type="Google" id="ProtNLM"/>
    </source>
</evidence>
<evidence type="ECO:0000313" key="3">
    <source>
        <dbReference type="Proteomes" id="UP000295043"/>
    </source>
</evidence>
<feature type="transmembrane region" description="Helical" evidence="1">
    <location>
        <begin position="48"/>
        <end position="67"/>
    </location>
</feature>
<evidence type="ECO:0000256" key="1">
    <source>
        <dbReference type="SAM" id="Phobius"/>
    </source>
</evidence>
<feature type="transmembrane region" description="Helical" evidence="1">
    <location>
        <begin position="79"/>
        <end position="102"/>
    </location>
</feature>
<protein>
    <recommendedName>
        <fullName evidence="4">Transmembrane protein</fullName>
    </recommendedName>
</protein>
<reference evidence="2 3" key="1">
    <citation type="submission" date="2019-03" db="EMBL/GenBank/DDBJ databases">
        <title>Genomic Encyclopedia of Type Strains, Phase IV (KMG-V): Genome sequencing to study the core and pangenomes of soil and plant-associated prokaryotes.</title>
        <authorList>
            <person name="Whitman W."/>
        </authorList>
    </citation>
    <scope>NUCLEOTIDE SEQUENCE [LARGE SCALE GENOMIC DNA]</scope>
    <source>
        <strain evidence="2 3">23C40</strain>
    </source>
</reference>
<proteinExistence type="predicted"/>
<dbReference type="Proteomes" id="UP000295043">
    <property type="component" value="Unassembled WGS sequence"/>
</dbReference>
<dbReference type="EMBL" id="SLVU01000008">
    <property type="protein sequence ID" value="TCN30364.1"/>
    <property type="molecule type" value="Genomic_DNA"/>
</dbReference>